<dbReference type="Gene3D" id="1.20.1270.60">
    <property type="entry name" value="Arfaptin homology (AH) domain/BAR domain"/>
    <property type="match status" value="1"/>
</dbReference>
<dbReference type="SMART" id="SM00055">
    <property type="entry name" value="FCH"/>
    <property type="match status" value="1"/>
</dbReference>
<dbReference type="GO" id="GO:0005886">
    <property type="term" value="C:plasma membrane"/>
    <property type="evidence" value="ECO:0007669"/>
    <property type="project" value="TreeGrafter"/>
</dbReference>
<dbReference type="GO" id="GO:0005905">
    <property type="term" value="C:clathrin-coated pit"/>
    <property type="evidence" value="ECO:0007669"/>
    <property type="project" value="TreeGrafter"/>
</dbReference>
<dbReference type="Proteomes" id="UP001166674">
    <property type="component" value="Unassembled WGS sequence"/>
</dbReference>
<evidence type="ECO:0000256" key="3">
    <source>
        <dbReference type="PROSITE-ProRule" id="PRU01077"/>
    </source>
</evidence>
<reference evidence="5" key="1">
    <citation type="submission" date="2020-03" db="EMBL/GenBank/DDBJ databases">
        <title>Studies in the Genomics of Life Span.</title>
        <authorList>
            <person name="Glass D."/>
        </authorList>
    </citation>
    <scope>NUCLEOTIDE SEQUENCE</scope>
    <source>
        <strain evidence="5">SUZIE</strain>
        <tissue evidence="5">Muscle</tissue>
    </source>
</reference>
<dbReference type="GO" id="GO:0030136">
    <property type="term" value="C:clathrin-coated vesicle"/>
    <property type="evidence" value="ECO:0007669"/>
    <property type="project" value="TreeGrafter"/>
</dbReference>
<evidence type="ECO:0000256" key="2">
    <source>
        <dbReference type="ARBA" id="ARBA00023054"/>
    </source>
</evidence>
<dbReference type="GO" id="GO:0048812">
    <property type="term" value="P:neuron projection morphogenesis"/>
    <property type="evidence" value="ECO:0007669"/>
    <property type="project" value="TreeGrafter"/>
</dbReference>
<feature type="domain" description="F-BAR" evidence="4">
    <location>
        <begin position="1"/>
        <end position="157"/>
    </location>
</feature>
<dbReference type="InterPro" id="IPR001060">
    <property type="entry name" value="FCH_dom"/>
</dbReference>
<keyword evidence="1" id="KW-0597">Phosphoprotein</keyword>
<proteinExistence type="predicted"/>
<comment type="caution">
    <text evidence="5">The sequence shown here is derived from an EMBL/GenBank/DDBJ whole genome shotgun (WGS) entry which is preliminary data.</text>
</comment>
<dbReference type="GO" id="GO:0048268">
    <property type="term" value="P:clathrin coat assembly"/>
    <property type="evidence" value="ECO:0007669"/>
    <property type="project" value="TreeGrafter"/>
</dbReference>
<keyword evidence="6" id="KW-1185">Reference proteome</keyword>
<dbReference type="PANTHER" id="PTHR23065:SF57">
    <property type="entry name" value="GROWTH ARREST-SPECIFIC PROTEIN 7"/>
    <property type="match status" value="1"/>
</dbReference>
<dbReference type="EMBL" id="JAATJV010413295">
    <property type="protein sequence ID" value="MBZ3887097.1"/>
    <property type="molecule type" value="Genomic_DNA"/>
</dbReference>
<gene>
    <name evidence="5" type="ORF">SUZIE_191240</name>
</gene>
<protein>
    <submittedName>
        <fullName evidence="5">Growth arrest-specific protein 7</fullName>
    </submittedName>
</protein>
<dbReference type="SUPFAM" id="SSF103657">
    <property type="entry name" value="BAR/IMD domain-like"/>
    <property type="match status" value="1"/>
</dbReference>
<evidence type="ECO:0000313" key="6">
    <source>
        <dbReference type="Proteomes" id="UP001166674"/>
    </source>
</evidence>
<name>A0AA41NBU8_SCICA</name>
<dbReference type="InterPro" id="IPR031160">
    <property type="entry name" value="F_BAR_dom"/>
</dbReference>
<organism evidence="5 6">
    <name type="scientific">Sciurus carolinensis</name>
    <name type="common">Eastern gray squirrel</name>
    <dbReference type="NCBI Taxonomy" id="30640"/>
    <lineage>
        <taxon>Eukaryota</taxon>
        <taxon>Metazoa</taxon>
        <taxon>Chordata</taxon>
        <taxon>Craniata</taxon>
        <taxon>Vertebrata</taxon>
        <taxon>Euteleostomi</taxon>
        <taxon>Mammalia</taxon>
        <taxon>Eutheria</taxon>
        <taxon>Euarchontoglires</taxon>
        <taxon>Glires</taxon>
        <taxon>Rodentia</taxon>
        <taxon>Sciuromorpha</taxon>
        <taxon>Sciuridae</taxon>
        <taxon>Sciurinae</taxon>
        <taxon>Sciurini</taxon>
        <taxon>Sciurus</taxon>
    </lineage>
</organism>
<dbReference type="AlphaFoldDB" id="A0AA41NBU8"/>
<evidence type="ECO:0000313" key="5">
    <source>
        <dbReference type="EMBL" id="MBZ3887097.1"/>
    </source>
</evidence>
<dbReference type="Pfam" id="PF00611">
    <property type="entry name" value="FCH"/>
    <property type="match status" value="1"/>
</dbReference>
<sequence length="157" mass="18414">MEWGYCGCFWNDKKDPQDNGTVAGFEPLLQKQMKDKQMQRETSEFFQERIKIKEEYAQNLAKLSQNSLAAQEEGSLAEAWAQVKKSLVDEAEVHLKFSTAKLHSDVEKPLMNFCENFKKDMKECDYHINDLSKQHASCSDQWRCPRKPSQSNRETWR</sequence>
<dbReference type="PANTHER" id="PTHR23065">
    <property type="entry name" value="PROLINE-SERINE-THREONINE PHOSPHATASE INTERACTING PROTEIN 1"/>
    <property type="match status" value="1"/>
</dbReference>
<dbReference type="GO" id="GO:0072583">
    <property type="term" value="P:clathrin-dependent endocytosis"/>
    <property type="evidence" value="ECO:0007669"/>
    <property type="project" value="TreeGrafter"/>
</dbReference>
<dbReference type="PROSITE" id="PS51741">
    <property type="entry name" value="F_BAR"/>
    <property type="match status" value="1"/>
</dbReference>
<keyword evidence="2 3" id="KW-0175">Coiled coil</keyword>
<accession>A0AA41NBU8</accession>
<dbReference type="InterPro" id="IPR027267">
    <property type="entry name" value="AH/BAR_dom_sf"/>
</dbReference>
<evidence type="ECO:0000259" key="4">
    <source>
        <dbReference type="PROSITE" id="PS51741"/>
    </source>
</evidence>
<evidence type="ECO:0000256" key="1">
    <source>
        <dbReference type="ARBA" id="ARBA00022553"/>
    </source>
</evidence>